<reference evidence="4" key="1">
    <citation type="journal article" date="2017" name="Cell">
        <title>Insights into land plant evolution garnered from the Marchantia polymorpha genome.</title>
        <authorList>
            <person name="Bowman J.L."/>
            <person name="Kohchi T."/>
            <person name="Yamato K.T."/>
            <person name="Jenkins J."/>
            <person name="Shu S."/>
            <person name="Ishizaki K."/>
            <person name="Yamaoka S."/>
            <person name="Nishihama R."/>
            <person name="Nakamura Y."/>
            <person name="Berger F."/>
            <person name="Adam C."/>
            <person name="Aki S.S."/>
            <person name="Althoff F."/>
            <person name="Araki T."/>
            <person name="Arteaga-Vazquez M.A."/>
            <person name="Balasubrmanian S."/>
            <person name="Barry K."/>
            <person name="Bauer D."/>
            <person name="Boehm C.R."/>
            <person name="Briginshaw L."/>
            <person name="Caballero-Perez J."/>
            <person name="Catarino B."/>
            <person name="Chen F."/>
            <person name="Chiyoda S."/>
            <person name="Chovatia M."/>
            <person name="Davies K.M."/>
            <person name="Delmans M."/>
            <person name="Demura T."/>
            <person name="Dierschke T."/>
            <person name="Dolan L."/>
            <person name="Dorantes-Acosta A.E."/>
            <person name="Eklund D.M."/>
            <person name="Florent S.N."/>
            <person name="Flores-Sandoval E."/>
            <person name="Fujiyama A."/>
            <person name="Fukuzawa H."/>
            <person name="Galik B."/>
            <person name="Grimanelli D."/>
            <person name="Grimwood J."/>
            <person name="Grossniklaus U."/>
            <person name="Hamada T."/>
            <person name="Haseloff J."/>
            <person name="Hetherington A.J."/>
            <person name="Higo A."/>
            <person name="Hirakawa Y."/>
            <person name="Hundley H.N."/>
            <person name="Ikeda Y."/>
            <person name="Inoue K."/>
            <person name="Inoue S.I."/>
            <person name="Ishida S."/>
            <person name="Jia Q."/>
            <person name="Kakita M."/>
            <person name="Kanazawa T."/>
            <person name="Kawai Y."/>
            <person name="Kawashima T."/>
            <person name="Kennedy M."/>
            <person name="Kinose K."/>
            <person name="Kinoshita T."/>
            <person name="Kohara Y."/>
            <person name="Koide E."/>
            <person name="Komatsu K."/>
            <person name="Kopischke S."/>
            <person name="Kubo M."/>
            <person name="Kyozuka J."/>
            <person name="Lagercrantz U."/>
            <person name="Lin S.S."/>
            <person name="Lindquist E."/>
            <person name="Lipzen A.M."/>
            <person name="Lu C.W."/>
            <person name="De Luna E."/>
            <person name="Martienssen R.A."/>
            <person name="Minamino N."/>
            <person name="Mizutani M."/>
            <person name="Mizutani M."/>
            <person name="Mochizuki N."/>
            <person name="Monte I."/>
            <person name="Mosher R."/>
            <person name="Nagasaki H."/>
            <person name="Nakagami H."/>
            <person name="Naramoto S."/>
            <person name="Nishitani K."/>
            <person name="Ohtani M."/>
            <person name="Okamoto T."/>
            <person name="Okumura M."/>
            <person name="Phillips J."/>
            <person name="Pollak B."/>
            <person name="Reinders A."/>
            <person name="Rovekamp M."/>
            <person name="Sano R."/>
            <person name="Sawa S."/>
            <person name="Schmid M.W."/>
            <person name="Shirakawa M."/>
            <person name="Solano R."/>
            <person name="Spunde A."/>
            <person name="Suetsugu N."/>
            <person name="Sugano S."/>
            <person name="Sugiyama A."/>
            <person name="Sun R."/>
            <person name="Suzuki Y."/>
            <person name="Takenaka M."/>
            <person name="Takezawa D."/>
            <person name="Tomogane H."/>
            <person name="Tsuzuki M."/>
            <person name="Ueda T."/>
            <person name="Umeda M."/>
            <person name="Ward J.M."/>
            <person name="Watanabe Y."/>
            <person name="Yazaki K."/>
            <person name="Yokoyama R."/>
            <person name="Yoshitake Y."/>
            <person name="Yotsui I."/>
            <person name="Zachgo S."/>
            <person name="Schmutz J."/>
        </authorList>
    </citation>
    <scope>NUCLEOTIDE SEQUENCE [LARGE SCALE GENOMIC DNA]</scope>
    <source>
        <strain evidence="4">Tak-1</strain>
    </source>
</reference>
<keyword evidence="4" id="KW-1185">Reference proteome</keyword>
<dbReference type="AlphaFoldDB" id="A0A2R6WYR9"/>
<dbReference type="InterPro" id="IPR039461">
    <property type="entry name" value="Peptidase_M49"/>
</dbReference>
<dbReference type="OrthoDB" id="4694525at2759"/>
<evidence type="ECO:0000313" key="4">
    <source>
        <dbReference type="Proteomes" id="UP000244005"/>
    </source>
</evidence>
<dbReference type="GO" id="GO:0046872">
    <property type="term" value="F:metal ion binding"/>
    <property type="evidence" value="ECO:0007669"/>
    <property type="project" value="UniProtKB-KW"/>
</dbReference>
<evidence type="ECO:0000313" key="3">
    <source>
        <dbReference type="EMBL" id="PTQ38969.1"/>
    </source>
</evidence>
<dbReference type="GO" id="GO:0016787">
    <property type="term" value="F:hydrolase activity"/>
    <property type="evidence" value="ECO:0007669"/>
    <property type="project" value="UniProtKB-KW"/>
</dbReference>
<name>A0A2R6WYR9_MARPO</name>
<protein>
    <submittedName>
        <fullName evidence="3">Uncharacterized protein</fullName>
    </submittedName>
</protein>
<dbReference type="Proteomes" id="UP000244005">
    <property type="component" value="Unassembled WGS sequence"/>
</dbReference>
<evidence type="ECO:0000256" key="1">
    <source>
        <dbReference type="ARBA" id="ARBA00022723"/>
    </source>
</evidence>
<dbReference type="EMBL" id="KZ772720">
    <property type="protein sequence ID" value="PTQ38969.1"/>
    <property type="molecule type" value="Genomic_DNA"/>
</dbReference>
<keyword evidence="2" id="KW-0378">Hydrolase</keyword>
<keyword evidence="1" id="KW-0479">Metal-binding</keyword>
<dbReference type="Gramene" id="Mp5g09930.1">
    <property type="protein sequence ID" value="Mp5g09930.1.cds"/>
    <property type="gene ID" value="Mp5g09930"/>
</dbReference>
<evidence type="ECO:0000256" key="2">
    <source>
        <dbReference type="ARBA" id="ARBA00022801"/>
    </source>
</evidence>
<gene>
    <name evidence="3" type="ORF">MARPO_0048s0078</name>
</gene>
<accession>A0A2R6WYR9</accession>
<organism evidence="3 4">
    <name type="scientific">Marchantia polymorpha</name>
    <name type="common">Common liverwort</name>
    <name type="synonym">Marchantia aquatica</name>
    <dbReference type="NCBI Taxonomy" id="3197"/>
    <lineage>
        <taxon>Eukaryota</taxon>
        <taxon>Viridiplantae</taxon>
        <taxon>Streptophyta</taxon>
        <taxon>Embryophyta</taxon>
        <taxon>Marchantiophyta</taxon>
        <taxon>Marchantiopsida</taxon>
        <taxon>Marchantiidae</taxon>
        <taxon>Marchantiales</taxon>
        <taxon>Marchantiaceae</taxon>
        <taxon>Marchantia</taxon>
    </lineage>
</organism>
<sequence length="195" mass="22508">MSKQLEPHGIKLGLRSDDWDIRRMHVVPTNLPVSHIPCREPWSKLSETQKHFVHHFARASWSGSRICARQISEESPDILRLLMLLLSSTEVSDLKRRCHVARVTPEEWDFFIAYAICFLTNMGNYLAFGDMKIVPGIPEHQLEVIVGVCPLQDERKRRLLDLWEKTRKRIYSLSPGETLMTTVPNHVTLRAGLKS</sequence>
<dbReference type="PANTHER" id="PTHR23422">
    <property type="entry name" value="DIPEPTIDYL PEPTIDASE III-RELATED"/>
    <property type="match status" value="1"/>
</dbReference>
<dbReference type="PANTHER" id="PTHR23422:SF11">
    <property type="entry name" value="DIPEPTIDYL PEPTIDASE 3"/>
    <property type="match status" value="1"/>
</dbReference>
<proteinExistence type="predicted"/>
<dbReference type="Gene3D" id="3.30.540.30">
    <property type="match status" value="1"/>
</dbReference>